<gene>
    <name evidence="4" type="ORF">EAL2_c19100</name>
</gene>
<evidence type="ECO:0000313" key="5">
    <source>
        <dbReference type="Proteomes" id="UP000019591"/>
    </source>
</evidence>
<dbReference type="Gene3D" id="2.60.40.1080">
    <property type="match status" value="1"/>
</dbReference>
<dbReference type="OrthoDB" id="2680260at2"/>
<feature type="domain" description="BIG2" evidence="3">
    <location>
        <begin position="796"/>
        <end position="879"/>
    </location>
</feature>
<keyword evidence="2" id="KW-0732">Signal</keyword>
<feature type="signal peptide" evidence="2">
    <location>
        <begin position="1"/>
        <end position="26"/>
    </location>
</feature>
<dbReference type="RefSeq" id="WP_025436143.1">
    <property type="nucleotide sequence ID" value="NZ_CP007452.1"/>
</dbReference>
<protein>
    <recommendedName>
        <fullName evidence="3">BIG2 domain-containing protein</fullName>
    </recommendedName>
</protein>
<keyword evidence="1" id="KW-0175">Coiled coil</keyword>
<dbReference type="AlphaFoldDB" id="W8U8L0"/>
<dbReference type="InterPro" id="IPR008964">
    <property type="entry name" value="Invasin/intimin_cell_adhesion"/>
</dbReference>
<evidence type="ECO:0000259" key="3">
    <source>
        <dbReference type="SMART" id="SM00635"/>
    </source>
</evidence>
<dbReference type="SMART" id="SM00635">
    <property type="entry name" value="BID_2"/>
    <property type="match status" value="1"/>
</dbReference>
<dbReference type="eggNOG" id="COG5492">
    <property type="taxonomic scope" value="Bacteria"/>
</dbReference>
<dbReference type="EMBL" id="CP007452">
    <property type="protein sequence ID" value="AHM57191.1"/>
    <property type="molecule type" value="Genomic_DNA"/>
</dbReference>
<dbReference type="Proteomes" id="UP000019591">
    <property type="component" value="Chromosome"/>
</dbReference>
<accession>W8U8L0</accession>
<sequence length="986" mass="109297">MRIQRRVSLMIALMLMLSSLSSASFASIDEPKVKLLSTVGDGLRYYIVYEINGREYRSDRTGERINQMAFSMFTEEEKMAVSSNYAYSPENRKIQFGLAGSEDITSWANDATGWTEAAQIWQERLEAKYFDDLKDFYSLSSSRLPLGDGCLGDYALRFSPEVEKSSDYARYIELRGKIKNDFDAGKAFYERLVQIKVNQVGNAVKVGSEGVIKIIIDNFMVPAITPAATMKYTGSVVNAINLAFDSSASLRSYALSSDPSIGDILEQMEIFIGVLENAARELKAEVERDLAELESIMARLSSAQSEVVESSQTNYETNRDAIVASGDAAFQWSGDIVEYEESGTTDEEIRNEVLSQASDIAAEYNQYLDGIAARMAAIESAGISKNLADTTLEVEIEGAQHLFDLMKVTPMELYKSGGSYGELESIIASEAQNKISYIDGMIVKLSNYAADYEQLIADAGIGLDSIEAKINGLSEKYAEYVGGSLRDYVFLQKTPDQLRQSLEDKIVFEEATIYEIKDTFQAQRELLTKKAEEFQAATTEFEADLELAMAPYSSYLANFDNSADQYIEYYNKLYDLYAGEYFQGQRINMDYVDALILNEEPELRAAKTAEIVEGLESIMAEEALYIRRLQLAKNNIDYDLNQLSRTYSKAGAFAYGALDNLRDICGSNYVQLGDYFIGKVGDIYGSSFRPSDANEVSRTLLGHSAYLDDLTLIEMDILGNKSSLMSMPQEEFDAAVAEYQNEAGSIYQDVPTSPILTDSQKKRVIDEYAAIVNLIYEMKDDRNGGPAIPVNEIAIVIKKLPFLPTGWIELSTGSTLQMSGTAKPDNATNKKLIWTSSNPSIAQVSYSDTGDQASIKGVSPGVTTVRIASQDGGAAIESTVNVVAGAHSDPYEYFHQEIISDRSKIWNISFTREVKNTPENLAQVYVMDEFENIIHSVQAYAEGNTVQLINSEEYGSGKYVIVVEDTLQSAGGKSLNTPVKKFFTVE</sequence>
<keyword evidence="5" id="KW-1185">Reference proteome</keyword>
<dbReference type="Pfam" id="PF02368">
    <property type="entry name" value="Big_2"/>
    <property type="match status" value="1"/>
</dbReference>
<reference evidence="4 5" key="1">
    <citation type="journal article" date="2014" name="Genome Announc.">
        <title>Complete Genome Sequence of Amino Acid-Utilizing Eubacterium acidaminophilum al-2 (DSM 3953).</title>
        <authorList>
            <person name="Poehlein A."/>
            <person name="Andreesen J.R."/>
            <person name="Daniel R."/>
        </authorList>
    </citation>
    <scope>NUCLEOTIDE SEQUENCE [LARGE SCALE GENOMIC DNA]</scope>
    <source>
        <strain evidence="4 5">DSM 3953</strain>
    </source>
</reference>
<evidence type="ECO:0000256" key="2">
    <source>
        <dbReference type="SAM" id="SignalP"/>
    </source>
</evidence>
<dbReference type="KEGG" id="eac:EAL2_c19100"/>
<feature type="chain" id="PRO_5004913544" description="BIG2 domain-containing protein" evidence="2">
    <location>
        <begin position="27"/>
        <end position="986"/>
    </location>
</feature>
<dbReference type="STRING" id="1286171.EAL2_c19100"/>
<dbReference type="SUPFAM" id="SSF49373">
    <property type="entry name" value="Invasin/intimin cell-adhesion fragments"/>
    <property type="match status" value="1"/>
</dbReference>
<evidence type="ECO:0000313" key="4">
    <source>
        <dbReference type="EMBL" id="AHM57191.1"/>
    </source>
</evidence>
<feature type="coiled-coil region" evidence="1">
    <location>
        <begin position="265"/>
        <end position="303"/>
    </location>
</feature>
<name>W8U8L0_PEPAC</name>
<organism evidence="4 5">
    <name type="scientific">Peptoclostridium acidaminophilum DSM 3953</name>
    <dbReference type="NCBI Taxonomy" id="1286171"/>
    <lineage>
        <taxon>Bacteria</taxon>
        <taxon>Bacillati</taxon>
        <taxon>Bacillota</taxon>
        <taxon>Clostridia</taxon>
        <taxon>Peptostreptococcales</taxon>
        <taxon>Peptoclostridiaceae</taxon>
        <taxon>Peptoclostridium</taxon>
    </lineage>
</organism>
<dbReference type="InterPro" id="IPR003343">
    <property type="entry name" value="Big_2"/>
</dbReference>
<dbReference type="PATRIC" id="fig|1286171.3.peg.1859"/>
<proteinExistence type="predicted"/>
<evidence type="ECO:0000256" key="1">
    <source>
        <dbReference type="SAM" id="Coils"/>
    </source>
</evidence>
<dbReference type="HOGENOM" id="CLU_302432_0_0_9"/>